<dbReference type="Proteomes" id="UP001055156">
    <property type="component" value="Unassembled WGS sequence"/>
</dbReference>
<gene>
    <name evidence="6" type="ORF">LKMONMHP_4640</name>
</gene>
<dbReference type="Gene3D" id="3.40.50.300">
    <property type="entry name" value="P-loop containing nucleotide triphosphate hydrolases"/>
    <property type="match status" value="2"/>
</dbReference>
<dbReference type="InterPro" id="IPR027417">
    <property type="entry name" value="P-loop_NTPase"/>
</dbReference>
<dbReference type="Gene3D" id="3.40.50.150">
    <property type="entry name" value="Vaccinia Virus protein VP39"/>
    <property type="match status" value="2"/>
</dbReference>
<dbReference type="InterPro" id="IPR002941">
    <property type="entry name" value="DNA_methylase_N4/N6"/>
</dbReference>
<dbReference type="Pfam" id="PF01555">
    <property type="entry name" value="N6_N4_Mtase"/>
    <property type="match status" value="1"/>
</dbReference>
<dbReference type="EMBL" id="BPQV01000020">
    <property type="protein sequence ID" value="GJE29754.1"/>
    <property type="molecule type" value="Genomic_DNA"/>
</dbReference>
<dbReference type="SUPFAM" id="SSF52540">
    <property type="entry name" value="P-loop containing nucleoside triphosphate hydrolases"/>
    <property type="match status" value="2"/>
</dbReference>
<evidence type="ECO:0000256" key="1">
    <source>
        <dbReference type="ARBA" id="ARBA00011900"/>
    </source>
</evidence>
<name>A0ABQ4THD9_METOR</name>
<evidence type="ECO:0000313" key="6">
    <source>
        <dbReference type="EMBL" id="GJE29754.1"/>
    </source>
</evidence>
<reference evidence="6" key="1">
    <citation type="journal article" date="2021" name="Front. Microbiol.">
        <title>Comprehensive Comparative Genomics and Phenotyping of Methylobacterium Species.</title>
        <authorList>
            <person name="Alessa O."/>
            <person name="Ogura Y."/>
            <person name="Fujitani Y."/>
            <person name="Takami H."/>
            <person name="Hayashi T."/>
            <person name="Sahin N."/>
            <person name="Tani A."/>
        </authorList>
    </citation>
    <scope>NUCLEOTIDE SEQUENCE</scope>
    <source>
        <strain evidence="6">NBRC 15689</strain>
    </source>
</reference>
<keyword evidence="7" id="KW-1185">Reference proteome</keyword>
<evidence type="ECO:0000313" key="7">
    <source>
        <dbReference type="Proteomes" id="UP001055156"/>
    </source>
</evidence>
<comment type="caution">
    <text evidence="6">The sequence shown here is derived from an EMBL/GenBank/DDBJ whole genome shotgun (WGS) entry which is preliminary data.</text>
</comment>
<dbReference type="InterPro" id="IPR029063">
    <property type="entry name" value="SAM-dependent_MTases_sf"/>
</dbReference>
<keyword evidence="2" id="KW-0489">Methyltransferase</keyword>
<evidence type="ECO:0000256" key="4">
    <source>
        <dbReference type="ARBA" id="ARBA00047942"/>
    </source>
</evidence>
<feature type="domain" description="DNA methylase N-4/N-6" evidence="5">
    <location>
        <begin position="504"/>
        <end position="838"/>
    </location>
</feature>
<reference evidence="6" key="2">
    <citation type="submission" date="2021-08" db="EMBL/GenBank/DDBJ databases">
        <authorList>
            <person name="Tani A."/>
            <person name="Ola A."/>
            <person name="Ogura Y."/>
            <person name="Katsura K."/>
            <person name="Hayashi T."/>
        </authorList>
    </citation>
    <scope>NUCLEOTIDE SEQUENCE</scope>
    <source>
        <strain evidence="6">NBRC 15689</strain>
    </source>
</reference>
<evidence type="ECO:0000256" key="2">
    <source>
        <dbReference type="ARBA" id="ARBA00022603"/>
    </source>
</evidence>
<protein>
    <recommendedName>
        <fullName evidence="1">site-specific DNA-methyltransferase (adenine-specific)</fullName>
        <ecNumber evidence="1">2.1.1.72</ecNumber>
    </recommendedName>
</protein>
<dbReference type="SUPFAM" id="SSF53335">
    <property type="entry name" value="S-adenosyl-L-methionine-dependent methyltransferases"/>
    <property type="match status" value="1"/>
</dbReference>
<dbReference type="InterPro" id="IPR001091">
    <property type="entry name" value="RM_Methyltransferase"/>
</dbReference>
<dbReference type="PRINTS" id="PR00508">
    <property type="entry name" value="S21N4MTFRASE"/>
</dbReference>
<accession>A0ABQ4THD9</accession>
<sequence length="874" mass="97837">MNAAAPLSDYRTFLEAKVCVAHREGFDVEDRDVHPILKPHQRAMVRWAVRGGRRGLFASFGLGKTLIQIETLRLVMEKVGAQARALIVAPLGVRQEFFRDAQLLGLQIRFVRTSAEVDAPGLYLTNYESVRDGKLDPGLFDAASLDEASCLRGFGGTKTFRDFMRLFDADSGAGRVAYRFVATATPSPNETIELLAYAAFLGVMQVGEAKTRFFKRNSEKADALTLHPHKEQEFWLWVSSWGLIVQKPSDLGFSDEGYSLPPLQVVYHEVRADLRGRDTERDGQGVLLRDAALGVQNAAREKRDTLPARIAAMKAILDAAPEDHFILWHDLEAERLAIEQAVPGVVSIYGAQDLEEREQAIVDFSDGRFPMLAAKPVIAGSGCNFQRHCHKAVFLGIGFKFNDFIQAIHRIQRFLQDKPVEIHIIYAETEREILRTLQRKWRQHEEMVATMGEIIRKYGLSEAAMAQALAKSIGCERIEKIGDGYSLVNADCVEETADMPSDSVDLIVTSIPFGTQYEYSPSYNDFGHTEDDAHFWAQMDFLIPNLFRVLRPGRVAAIHVKDRITPGGINGLGFQTVSPFSDDCVARFRQHGFGFLARKTIVTDVVRENNQTYRLGWTEQCKDGSRMGAGMPEYLLLFRKPPTDRSNGYADVPVVKAKKTWAGDEWQIGPAPAGRNEAPKGYSRARWQVDAHGFQRSGGNRLLRPEELQGFAADQVFKVWREHSLSNVYDFEHHVMIGESLEARGCLPPTFMLLPPHSWHPDVWTDVTRMLTLNGQQHAKGRELHVCPLQFDIVDRAIEQFSMPGETVLDPFGGLMTVPMRAVRLKRRAIGIELSAAYFLDGCTYVEAAARAMATPDLFALLQASPAVELQAAE</sequence>
<comment type="catalytic activity">
    <reaction evidence="4">
        <text>a 2'-deoxyadenosine in DNA + S-adenosyl-L-methionine = an N(6)-methyl-2'-deoxyadenosine in DNA + S-adenosyl-L-homocysteine + H(+)</text>
        <dbReference type="Rhea" id="RHEA:15197"/>
        <dbReference type="Rhea" id="RHEA-COMP:12418"/>
        <dbReference type="Rhea" id="RHEA-COMP:12419"/>
        <dbReference type="ChEBI" id="CHEBI:15378"/>
        <dbReference type="ChEBI" id="CHEBI:57856"/>
        <dbReference type="ChEBI" id="CHEBI:59789"/>
        <dbReference type="ChEBI" id="CHEBI:90615"/>
        <dbReference type="ChEBI" id="CHEBI:90616"/>
        <dbReference type="EC" id="2.1.1.72"/>
    </reaction>
</comment>
<dbReference type="EC" id="2.1.1.72" evidence="1"/>
<organism evidence="6 7">
    <name type="scientific">Methylobacterium organophilum</name>
    <dbReference type="NCBI Taxonomy" id="410"/>
    <lineage>
        <taxon>Bacteria</taxon>
        <taxon>Pseudomonadati</taxon>
        <taxon>Pseudomonadota</taxon>
        <taxon>Alphaproteobacteria</taxon>
        <taxon>Hyphomicrobiales</taxon>
        <taxon>Methylobacteriaceae</taxon>
        <taxon>Methylobacterium</taxon>
    </lineage>
</organism>
<evidence type="ECO:0000256" key="3">
    <source>
        <dbReference type="ARBA" id="ARBA00022679"/>
    </source>
</evidence>
<keyword evidence="3" id="KW-0808">Transferase</keyword>
<dbReference type="RefSeq" id="WP_238314966.1">
    <property type="nucleotide sequence ID" value="NZ_BPQV01000020.1"/>
</dbReference>
<evidence type="ECO:0000259" key="5">
    <source>
        <dbReference type="Pfam" id="PF01555"/>
    </source>
</evidence>
<proteinExistence type="predicted"/>